<dbReference type="SMART" id="SM00894">
    <property type="entry name" value="Excalibur"/>
    <property type="match status" value="1"/>
</dbReference>
<reference evidence="2" key="1">
    <citation type="submission" date="2022-09" db="EMBL/GenBank/DDBJ databases">
        <title>Intensive care unit water sources are persistently colonized with multi-drug resistant bacteria and are the site of extensive horizontal gene transfer of antibiotic resistance genes.</title>
        <authorList>
            <person name="Diorio-Toth L."/>
        </authorList>
    </citation>
    <scope>NUCLEOTIDE SEQUENCE</scope>
    <source>
        <strain evidence="2">GD03832</strain>
    </source>
</reference>
<dbReference type="AlphaFoldDB" id="A0AA42Q5R3"/>
<accession>A0AA42Q5R3</accession>
<feature type="domain" description="Excalibur calcium-binding" evidence="1">
    <location>
        <begin position="59"/>
        <end position="94"/>
    </location>
</feature>
<proteinExistence type="predicted"/>
<comment type="caution">
    <text evidence="2">The sequence shown here is derived from an EMBL/GenBank/DDBJ whole genome shotgun (WGS) entry which is preliminary data.</text>
</comment>
<dbReference type="Pfam" id="PF05901">
    <property type="entry name" value="Excalibur"/>
    <property type="match status" value="1"/>
</dbReference>
<sequence length="98" mass="11050">MFRLIIYALIAVGAWKAYTTYQTRQQQAAAIQLLSEPRPRDIDVGRSVTPSKPKYQCDGRTHCSQMSSCEEATFFLRNCPGTKMDGDNDGIPCERQLC</sequence>
<protein>
    <submittedName>
        <fullName evidence="2">Excalibur calcium-binding domain-containing protein</fullName>
    </submittedName>
</protein>
<name>A0AA42Q5R3_9BURK</name>
<dbReference type="Proteomes" id="UP001161065">
    <property type="component" value="Unassembled WGS sequence"/>
</dbReference>
<gene>
    <name evidence="2" type="ORF">N5D63_25835</name>
</gene>
<dbReference type="RefSeq" id="WP_280009648.1">
    <property type="nucleotide sequence ID" value="NZ_JAOCEK010000047.1"/>
</dbReference>
<dbReference type="InterPro" id="IPR008613">
    <property type="entry name" value="Excalibur_Ca-bd_domain"/>
</dbReference>
<evidence type="ECO:0000313" key="2">
    <source>
        <dbReference type="EMBL" id="MDH1337554.1"/>
    </source>
</evidence>
<organism evidence="2 3">
    <name type="scientific">Comamonas thiooxydans</name>
    <dbReference type="NCBI Taxonomy" id="363952"/>
    <lineage>
        <taxon>Bacteria</taxon>
        <taxon>Pseudomonadati</taxon>
        <taxon>Pseudomonadota</taxon>
        <taxon>Betaproteobacteria</taxon>
        <taxon>Burkholderiales</taxon>
        <taxon>Comamonadaceae</taxon>
        <taxon>Comamonas</taxon>
    </lineage>
</organism>
<evidence type="ECO:0000259" key="1">
    <source>
        <dbReference type="SMART" id="SM00894"/>
    </source>
</evidence>
<dbReference type="EMBL" id="JAOCEK010000047">
    <property type="protein sequence ID" value="MDH1337554.1"/>
    <property type="molecule type" value="Genomic_DNA"/>
</dbReference>
<evidence type="ECO:0000313" key="3">
    <source>
        <dbReference type="Proteomes" id="UP001161065"/>
    </source>
</evidence>